<dbReference type="SUPFAM" id="SSF53335">
    <property type="entry name" value="S-adenosyl-L-methionine-dependent methyltransferases"/>
    <property type="match status" value="1"/>
</dbReference>
<dbReference type="EMBL" id="LGCM01000014">
    <property type="protein sequence ID" value="KPL89885.1"/>
    <property type="molecule type" value="Genomic_DNA"/>
</dbReference>
<gene>
    <name evidence="2" type="ORF">ADN01_03145</name>
</gene>
<name>A0A0P6YXC4_9CHLR</name>
<comment type="caution">
    <text evidence="2">The sequence shown here is derived from an EMBL/GenBank/DDBJ whole genome shotgun (WGS) entry which is preliminary data.</text>
</comment>
<evidence type="ECO:0000259" key="1">
    <source>
        <dbReference type="Pfam" id="PF05050"/>
    </source>
</evidence>
<organism evidence="2 3">
    <name type="scientific">Levilinea saccharolytica</name>
    <dbReference type="NCBI Taxonomy" id="229921"/>
    <lineage>
        <taxon>Bacteria</taxon>
        <taxon>Bacillati</taxon>
        <taxon>Chloroflexota</taxon>
        <taxon>Anaerolineae</taxon>
        <taxon>Anaerolineales</taxon>
        <taxon>Anaerolineaceae</taxon>
        <taxon>Levilinea</taxon>
    </lineage>
</organism>
<sequence length="287" mass="31528">MATHPLVSLASWTARHLPDSWRRAFYRVPPLARFLRKQLNQAVPEGRGMVEVAAGGLQGARLNLDLHKEKDYWLGTYETELQEIVRDFVRPGQVVYDVGANIGYISLLMARAVGSRGQVFAFEALPENISRLRENLALNDFASGVEVVPAAVVDRGGQVRFLVHDSTSMGKVDGSVGRSNQQYPGELWVTGVSLDEFVFTQGRPAPDVVKMDIEGGEVLALPGMQRILQTHAPLLLVELHSRAAAQTAWDLLAPLGYQLCAMTHGAPILHSAAELDERSYVIARPPE</sequence>
<dbReference type="RefSeq" id="WP_062416947.1">
    <property type="nucleotide sequence ID" value="NZ_DF967974.1"/>
</dbReference>
<feature type="domain" description="Methyltransferase FkbM" evidence="1">
    <location>
        <begin position="97"/>
        <end position="257"/>
    </location>
</feature>
<dbReference type="Gene3D" id="3.40.50.150">
    <property type="entry name" value="Vaccinia Virus protein VP39"/>
    <property type="match status" value="1"/>
</dbReference>
<dbReference type="AlphaFoldDB" id="A0A0P6YXC4"/>
<dbReference type="Pfam" id="PF05050">
    <property type="entry name" value="Methyltransf_21"/>
    <property type="match status" value="1"/>
</dbReference>
<evidence type="ECO:0000313" key="2">
    <source>
        <dbReference type="EMBL" id="KPL89885.1"/>
    </source>
</evidence>
<accession>A0A0P6YXC4</accession>
<dbReference type="PANTHER" id="PTHR34203">
    <property type="entry name" value="METHYLTRANSFERASE, FKBM FAMILY PROTEIN"/>
    <property type="match status" value="1"/>
</dbReference>
<protein>
    <recommendedName>
        <fullName evidence="1">Methyltransferase FkbM domain-containing protein</fullName>
    </recommendedName>
</protein>
<reference evidence="2 3" key="1">
    <citation type="submission" date="2015-07" db="EMBL/GenBank/DDBJ databases">
        <title>Genome sequence of Levilinea saccharolytica DSM 16555.</title>
        <authorList>
            <person name="Hemp J."/>
            <person name="Ward L.M."/>
            <person name="Pace L.A."/>
            <person name="Fischer W.W."/>
        </authorList>
    </citation>
    <scope>NUCLEOTIDE SEQUENCE [LARGE SCALE GENOMIC DNA]</scope>
    <source>
        <strain evidence="2 3">KIBI-1</strain>
    </source>
</reference>
<dbReference type="PANTHER" id="PTHR34203:SF15">
    <property type="entry name" value="SLL1173 PROTEIN"/>
    <property type="match status" value="1"/>
</dbReference>
<dbReference type="Proteomes" id="UP000050501">
    <property type="component" value="Unassembled WGS sequence"/>
</dbReference>
<dbReference type="InterPro" id="IPR006342">
    <property type="entry name" value="FkbM_mtfrase"/>
</dbReference>
<keyword evidence="3" id="KW-1185">Reference proteome</keyword>
<evidence type="ECO:0000313" key="3">
    <source>
        <dbReference type="Proteomes" id="UP000050501"/>
    </source>
</evidence>
<dbReference type="CDD" id="cd02440">
    <property type="entry name" value="AdoMet_MTases"/>
    <property type="match status" value="1"/>
</dbReference>
<dbReference type="STRING" id="229921.ADN01_03145"/>
<dbReference type="InterPro" id="IPR052514">
    <property type="entry name" value="SAM-dependent_MTase"/>
</dbReference>
<proteinExistence type="predicted"/>
<dbReference type="InterPro" id="IPR029063">
    <property type="entry name" value="SAM-dependent_MTases_sf"/>
</dbReference>
<dbReference type="NCBIfam" id="TIGR01444">
    <property type="entry name" value="fkbM_fam"/>
    <property type="match status" value="1"/>
</dbReference>